<comment type="caution">
    <text evidence="2">The sequence shown here is derived from an EMBL/GenBank/DDBJ whole genome shotgun (WGS) entry which is preliminary data.</text>
</comment>
<dbReference type="OrthoDB" id="9768147at2"/>
<sequence length="251" mass="29167">MKQMKPVLPAFAPNPNAQHPIPSKTNTPKKWTFSFRFWKQIEYFGLDKTDSAWMVSVLEKLQVLSQENIESVLCSPEKKKYWRYHNIDWGQKNIPVQRADLDWITDTYRDNPEDYPFVQFQISKSLGRVIGFWDDKDTFNIVLLDPYHNMQPSKAYSYNVDPCGPLSCDYTTLLAAIDSLAESDCERKSCEIRYSYLDINSRSKQLESFGVYIVKMSDENRDLYADLKEKGHVKNIHDVLMVGIDGLIEGL</sequence>
<keyword evidence="3" id="KW-1185">Reference proteome</keyword>
<proteinExistence type="predicted"/>
<feature type="region of interest" description="Disordered" evidence="1">
    <location>
        <begin position="1"/>
        <end position="23"/>
    </location>
</feature>
<name>A0A557SMB7_9GAMM</name>
<gene>
    <name evidence="2" type="ORF">FHP88_01950</name>
</gene>
<dbReference type="EMBL" id="VMNH01000003">
    <property type="protein sequence ID" value="TVO78452.1"/>
    <property type="molecule type" value="Genomic_DNA"/>
</dbReference>
<evidence type="ECO:0000313" key="2">
    <source>
        <dbReference type="EMBL" id="TVO78452.1"/>
    </source>
</evidence>
<reference evidence="2 3" key="1">
    <citation type="submission" date="2019-07" db="EMBL/GenBank/DDBJ databases">
        <title>The pathways for chlorine oxyanion respiration interact through the shared metabolite chlorate.</title>
        <authorList>
            <person name="Barnum T.P."/>
            <person name="Cheng Y."/>
            <person name="Hill K.A."/>
            <person name="Lucas L.N."/>
            <person name="Carlson H.K."/>
            <person name="Coates J.D."/>
        </authorList>
    </citation>
    <scope>NUCLEOTIDE SEQUENCE [LARGE SCALE GENOMIC DNA]</scope>
    <source>
        <strain evidence="2 3">BK-1</strain>
    </source>
</reference>
<dbReference type="AlphaFoldDB" id="A0A557SMB7"/>
<organism evidence="2 3">
    <name type="scientific">Sedimenticola selenatireducens</name>
    <dbReference type="NCBI Taxonomy" id="191960"/>
    <lineage>
        <taxon>Bacteria</taxon>
        <taxon>Pseudomonadati</taxon>
        <taxon>Pseudomonadota</taxon>
        <taxon>Gammaproteobacteria</taxon>
        <taxon>Chromatiales</taxon>
        <taxon>Sedimenticolaceae</taxon>
        <taxon>Sedimenticola</taxon>
    </lineage>
</organism>
<dbReference type="Proteomes" id="UP000316649">
    <property type="component" value="Unassembled WGS sequence"/>
</dbReference>
<dbReference type="RefSeq" id="WP_144357298.1">
    <property type="nucleotide sequence ID" value="NZ_VMNH01000003.1"/>
</dbReference>
<accession>A0A557SMB7</accession>
<evidence type="ECO:0000256" key="1">
    <source>
        <dbReference type="SAM" id="MobiDB-lite"/>
    </source>
</evidence>
<evidence type="ECO:0000313" key="3">
    <source>
        <dbReference type="Proteomes" id="UP000316649"/>
    </source>
</evidence>
<protein>
    <submittedName>
        <fullName evidence="2">Uncharacterized protein</fullName>
    </submittedName>
</protein>